<feature type="transmembrane region" description="Helical" evidence="7">
    <location>
        <begin position="148"/>
        <end position="167"/>
    </location>
</feature>
<evidence type="ECO:0000259" key="8">
    <source>
        <dbReference type="PROSITE" id="PS50928"/>
    </source>
</evidence>
<dbReference type="Gene3D" id="1.10.3720.10">
    <property type="entry name" value="MetI-like"/>
    <property type="match status" value="1"/>
</dbReference>
<dbReference type="InterPro" id="IPR000515">
    <property type="entry name" value="MetI-like"/>
</dbReference>
<accession>A0ABY3Y003</accession>
<reference evidence="9 10" key="1">
    <citation type="journal article" date="2023" name="Microbiol. Spectr.">
        <title>Synergy between Genome Mining, Metabolomics, and Bioinformatics Uncovers Antibacterial Chlorinated Carbazole Alkaloids and Their Biosynthetic Gene Cluster from Streptomyces tubbatahanensis sp. nov., a Novel Actinomycete Isolated from Sulu Sea, Philippines.</title>
        <authorList>
            <person name="Tenebro C.P."/>
            <person name="Trono D.J.V.L."/>
            <person name="Balida L.A.P."/>
            <person name="Bayog L.K.A."/>
            <person name="Bruna J.R."/>
            <person name="Sabido E.M."/>
            <person name="Caspe D.P.C."/>
            <person name="de Los Santos E.L.C."/>
            <person name="Saludes J.P."/>
            <person name="Dalisay D.S."/>
        </authorList>
    </citation>
    <scope>NUCLEOTIDE SEQUENCE [LARGE SCALE GENOMIC DNA]</scope>
    <source>
        <strain evidence="9 10">DSD3025</strain>
    </source>
</reference>
<feature type="transmembrane region" description="Helical" evidence="7">
    <location>
        <begin position="200"/>
        <end position="222"/>
    </location>
</feature>
<feature type="transmembrane region" description="Helical" evidence="7">
    <location>
        <begin position="80"/>
        <end position="103"/>
    </location>
</feature>
<name>A0ABY3Y003_9ACTN</name>
<comment type="subcellular location">
    <subcellularLocation>
        <location evidence="1 7">Cell membrane</location>
        <topology evidence="1 7">Multi-pass membrane protein</topology>
    </subcellularLocation>
</comment>
<comment type="similarity">
    <text evidence="7">Belongs to the binding-protein-dependent transport system permease family.</text>
</comment>
<dbReference type="EMBL" id="CP093846">
    <property type="protein sequence ID" value="UNT00068.1"/>
    <property type="molecule type" value="Genomic_DNA"/>
</dbReference>
<protein>
    <submittedName>
        <fullName evidence="9">Carbohydrate ABC transporter permease</fullName>
    </submittedName>
</protein>
<keyword evidence="2 7" id="KW-0813">Transport</keyword>
<dbReference type="RefSeq" id="WP_242756112.1">
    <property type="nucleotide sequence ID" value="NZ_CP093846.1"/>
</dbReference>
<evidence type="ECO:0000256" key="4">
    <source>
        <dbReference type="ARBA" id="ARBA00022692"/>
    </source>
</evidence>
<evidence type="ECO:0000256" key="3">
    <source>
        <dbReference type="ARBA" id="ARBA00022475"/>
    </source>
</evidence>
<evidence type="ECO:0000313" key="9">
    <source>
        <dbReference type="EMBL" id="UNT00068.1"/>
    </source>
</evidence>
<keyword evidence="4 7" id="KW-0812">Transmembrane</keyword>
<evidence type="ECO:0000313" key="10">
    <source>
        <dbReference type="Proteomes" id="UP001202244"/>
    </source>
</evidence>
<dbReference type="PROSITE" id="PS50928">
    <property type="entry name" value="ABC_TM1"/>
    <property type="match status" value="1"/>
</dbReference>
<evidence type="ECO:0000256" key="6">
    <source>
        <dbReference type="ARBA" id="ARBA00023136"/>
    </source>
</evidence>
<feature type="transmembrane region" description="Helical" evidence="7">
    <location>
        <begin position="254"/>
        <end position="272"/>
    </location>
</feature>
<dbReference type="PANTHER" id="PTHR32243">
    <property type="entry name" value="MALTOSE TRANSPORT SYSTEM PERMEASE-RELATED"/>
    <property type="match status" value="1"/>
</dbReference>
<keyword evidence="10" id="KW-1185">Reference proteome</keyword>
<evidence type="ECO:0000256" key="1">
    <source>
        <dbReference type="ARBA" id="ARBA00004651"/>
    </source>
</evidence>
<evidence type="ECO:0000256" key="2">
    <source>
        <dbReference type="ARBA" id="ARBA00022448"/>
    </source>
</evidence>
<dbReference type="InterPro" id="IPR035906">
    <property type="entry name" value="MetI-like_sf"/>
</dbReference>
<keyword evidence="6 7" id="KW-0472">Membrane</keyword>
<feature type="domain" description="ABC transmembrane type-1" evidence="8">
    <location>
        <begin position="80"/>
        <end position="272"/>
    </location>
</feature>
<organism evidence="9 10">
    <name type="scientific">Streptomyces tubbatahanensis</name>
    <dbReference type="NCBI Taxonomy" id="2923272"/>
    <lineage>
        <taxon>Bacteria</taxon>
        <taxon>Bacillati</taxon>
        <taxon>Actinomycetota</taxon>
        <taxon>Actinomycetes</taxon>
        <taxon>Kitasatosporales</taxon>
        <taxon>Streptomycetaceae</taxon>
        <taxon>Streptomyces</taxon>
    </lineage>
</organism>
<evidence type="ECO:0000256" key="7">
    <source>
        <dbReference type="RuleBase" id="RU363032"/>
    </source>
</evidence>
<dbReference type="Proteomes" id="UP001202244">
    <property type="component" value="Chromosome"/>
</dbReference>
<proteinExistence type="inferred from homology"/>
<sequence length="288" mass="30547">MTSPTLAPLSLTRLTEPRRAAGTALVHVVLLGVALCFAAPFVWLLVASVDAEATASAAVPKLTAGNFTAVADWETSIRPILNSLLLCGGAALVNMVVSVLAAYPLSRYRLRFRRPFLYGVLFATGLPVTAVMVPVYELFVRLELVDSLWGTALFLATATLPFSLWLTKGFMDGVPVSLEEAAWVDGASGLQSLRHVVLPLMAPGMAVVAVFTFIGAWGNFFIPFVLLQSPEKEPAAVGLFTFFGQYGTVAYGQLAAYSILYSLPAVLLYVLVSRKLGGGFGLGGGLKG</sequence>
<keyword evidence="3" id="KW-1003">Cell membrane</keyword>
<dbReference type="PANTHER" id="PTHR32243:SF18">
    <property type="entry name" value="INNER MEMBRANE ABC TRANSPORTER PERMEASE PROTEIN YCJP"/>
    <property type="match status" value="1"/>
</dbReference>
<gene>
    <name evidence="9" type="ORF">MMF93_29130</name>
</gene>
<dbReference type="Pfam" id="PF00528">
    <property type="entry name" value="BPD_transp_1"/>
    <property type="match status" value="1"/>
</dbReference>
<dbReference type="InterPro" id="IPR050901">
    <property type="entry name" value="BP-dep_ABC_trans_perm"/>
</dbReference>
<keyword evidence="5 7" id="KW-1133">Transmembrane helix</keyword>
<dbReference type="CDD" id="cd06261">
    <property type="entry name" value="TM_PBP2"/>
    <property type="match status" value="1"/>
</dbReference>
<dbReference type="SUPFAM" id="SSF161098">
    <property type="entry name" value="MetI-like"/>
    <property type="match status" value="1"/>
</dbReference>
<feature type="transmembrane region" description="Helical" evidence="7">
    <location>
        <begin position="115"/>
        <end position="136"/>
    </location>
</feature>
<feature type="transmembrane region" description="Helical" evidence="7">
    <location>
        <begin position="21"/>
        <end position="46"/>
    </location>
</feature>
<evidence type="ECO:0000256" key="5">
    <source>
        <dbReference type="ARBA" id="ARBA00022989"/>
    </source>
</evidence>